<comment type="caution">
    <text evidence="8">The sequence shown here is derived from an EMBL/GenBank/DDBJ whole genome shotgun (WGS) entry which is preliminary data.</text>
</comment>
<keyword evidence="9" id="KW-1185">Reference proteome</keyword>
<sequence length="1357" mass="147533">MFWILKNLKHHVIYEDDHPKLKCSTSQQEFQTTTKRIMSTTTTSKTMATDSNNLDGQQQQQQQQNSSSTKNDQENLSSSNNDNNRNDDGIQNDQQQNPTTTTLASTAATSSTTNNGILNDVPENAQLLSRTTQQVKTQQVKTITKVYTTREIRHIGPDGQPIESNNNSNSQVIAATTSVSPGINIDNNNENNNDSSTNEYSNFPGPKMINNGQDHHHHVVNNQSQQQQQQSNNNNNNFDYNNQNIYDPHYSNTNFQKLLQQQQQQQQQQHHHHQMASSPSPGSVSTGTTGSTAAAPFVVNTRAIYDPYARNNQIGYQDYSNFSNYQDLTSHHENQNGPMNVDHTSASPQPPIRRHIAEMAAGPPPGAVYGYVPAGANHNSTIQIPINAAAGGPPQGVMHSPSAAIYGNFGAEDAPQGYLDRRQTYDDTTGPPPGSVTYGQMMDPTRGQMPPMTAAMYEDAESAYQHLHALQQAGIAMDPQQAAVFFQNGATVLSSGAPGGPGGPPRIGPMPGGGGVAPGSSAVTAIGPDGVRWRDPDLHEVIEFLTHPNSIVRANAAAYLQHLCFMDDSMKAKTRALGGIPALINLLAQDVPEIQRNACGALRNLSYGRQNDENKRAFRAAGGIPNLVRLLRKTPDNEIRELVTSVLWNLSSCEDLKRQIIDDALQVLVSTVIIPHSGWDRNNPQQQPSQVQQHQQPIYWSTVFRNASGVVRNVSSAGEYARRRLRECEGLVDSLLFLVRAAIGKNDMDNKSVENCVCILRNLSYRCQEVVDPDYDKHPPNANNISNTSYSSPSSQQTSTASPSSSTLSPSSSSSSKNSTSSLMGGISSKVGENISCFGGSKKNKSKNSSHTMSPSVSASGLESKTANLTLNSNGPRSGMELLWQTDVVQPYLALLSECSNPETLEAAAGAIQNLAACYWQPSIDIRGAVRKEKGLPILVELLRMEVDRVVCAVATALRNLAMDTRNKELIGKYALKDLVSKLPAPSATGIPLETGTSDDTVAAVLATLNEVISRNPDFAKSMLEAGGMQRLTLITKHRNRFSSRVVKFTCQLLYNMWQHTELRDVYRKAGWKESHFIISQHTTAANQSSRTSTRSVNGPSGNQQQMMMTPSQSAMMIPSTPTTNGALPGSGFYHSISANNTLSRPMSTVGGTKYEDHGHYRGVDGTGTLSRSGQHQQQQMMSQRMHEEMLMSDMIDGRAVANGTQTLVRAPIGGVPIFPPGTLQATMMVATSGASLPVSSTSGMVTVTSSSMLPGEPVYAQVNRERKRQQLQQQQQQQQQLNHLHQNSPTQSIPPSQPPPPPPPPNHPMNGGADSNINHSPNSNGSQYHNVNNVLLDPTTNEPIYPPSMPAGDSWV</sequence>
<feature type="region of interest" description="Disordered" evidence="7">
    <location>
        <begin position="1082"/>
        <end position="1107"/>
    </location>
</feature>
<dbReference type="PANTHER" id="PTHR10372">
    <property type="entry name" value="PLAKOPHILLIN-RELATED"/>
    <property type="match status" value="1"/>
</dbReference>
<keyword evidence="3" id="KW-0677">Repeat</keyword>
<keyword evidence="5" id="KW-0965">Cell junction</keyword>
<feature type="compositionally biased region" description="Low complexity" evidence="7">
    <location>
        <begin position="74"/>
        <end position="113"/>
    </location>
</feature>
<dbReference type="SMART" id="SM00185">
    <property type="entry name" value="ARM"/>
    <property type="match status" value="7"/>
</dbReference>
<dbReference type="InterPro" id="IPR000225">
    <property type="entry name" value="Armadillo"/>
</dbReference>
<dbReference type="Pfam" id="PF00514">
    <property type="entry name" value="Arm"/>
    <property type="match status" value="4"/>
</dbReference>
<feature type="region of interest" description="Disordered" evidence="7">
    <location>
        <begin position="178"/>
        <end position="291"/>
    </location>
</feature>
<dbReference type="Proteomes" id="UP000887458">
    <property type="component" value="Unassembled WGS sequence"/>
</dbReference>
<evidence type="ECO:0000313" key="9">
    <source>
        <dbReference type="Proteomes" id="UP000887458"/>
    </source>
</evidence>
<protein>
    <submittedName>
        <fullName evidence="8">Plakophilin-4</fullName>
    </submittedName>
</protein>
<feature type="region of interest" description="Disordered" evidence="7">
    <location>
        <begin position="327"/>
        <end position="348"/>
    </location>
</feature>
<evidence type="ECO:0000256" key="7">
    <source>
        <dbReference type="SAM" id="MobiDB-lite"/>
    </source>
</evidence>
<evidence type="ECO:0000313" key="8">
    <source>
        <dbReference type="EMBL" id="KAH9416592.1"/>
    </source>
</evidence>
<reference evidence="8 9" key="1">
    <citation type="journal article" date="2018" name="J. Allergy Clin. Immunol.">
        <title>High-quality assembly of Dermatophagoides pteronyssinus genome and transcriptome reveals a wide range of novel allergens.</title>
        <authorList>
            <person name="Liu X.Y."/>
            <person name="Yang K.Y."/>
            <person name="Wang M.Q."/>
            <person name="Kwok J.S."/>
            <person name="Zeng X."/>
            <person name="Yang Z."/>
            <person name="Xiao X.J."/>
            <person name="Lau C.P."/>
            <person name="Li Y."/>
            <person name="Huang Z.M."/>
            <person name="Ba J.G."/>
            <person name="Yim A.K."/>
            <person name="Ouyang C.Y."/>
            <person name="Ngai S.M."/>
            <person name="Chan T.F."/>
            <person name="Leung E.L."/>
            <person name="Liu L."/>
            <person name="Liu Z.G."/>
            <person name="Tsui S.K."/>
        </authorList>
    </citation>
    <scope>NUCLEOTIDE SEQUENCE [LARGE SCALE GENOMIC DNA]</scope>
    <source>
        <strain evidence="8">Derp</strain>
    </source>
</reference>
<feature type="compositionally biased region" description="Low complexity" evidence="7">
    <location>
        <begin position="786"/>
        <end position="822"/>
    </location>
</feature>
<reference evidence="8 9" key="2">
    <citation type="journal article" date="2022" name="Mol. Biol. Evol.">
        <title>Comparative Genomics Reveals Insights into the Divergent Evolution of Astigmatic Mites and Household Pest Adaptations.</title>
        <authorList>
            <person name="Xiong Q."/>
            <person name="Wan A.T."/>
            <person name="Liu X."/>
            <person name="Fung C.S."/>
            <person name="Xiao X."/>
            <person name="Malainual N."/>
            <person name="Hou J."/>
            <person name="Wang L."/>
            <person name="Wang M."/>
            <person name="Yang K.Y."/>
            <person name="Cui Y."/>
            <person name="Leung E.L."/>
            <person name="Nong W."/>
            <person name="Shin S.K."/>
            <person name="Au S.W."/>
            <person name="Jeong K.Y."/>
            <person name="Chew F.T."/>
            <person name="Hui J.H."/>
            <person name="Leung T.F."/>
            <person name="Tungtrongchitr A."/>
            <person name="Zhong N."/>
            <person name="Liu Z."/>
            <person name="Tsui S.K."/>
        </authorList>
    </citation>
    <scope>NUCLEOTIDE SEQUENCE [LARGE SCALE GENOMIC DNA]</scope>
    <source>
        <strain evidence="8">Derp</strain>
    </source>
</reference>
<evidence type="ECO:0000256" key="4">
    <source>
        <dbReference type="ARBA" id="ARBA00022889"/>
    </source>
</evidence>
<feature type="region of interest" description="Disordered" evidence="7">
    <location>
        <begin position="1265"/>
        <end position="1357"/>
    </location>
</feature>
<comment type="similarity">
    <text evidence="2">Belongs to the beta-catenin family.</text>
</comment>
<evidence type="ECO:0000256" key="6">
    <source>
        <dbReference type="PROSITE-ProRule" id="PRU00259"/>
    </source>
</evidence>
<accession>A0ABQ8J248</accession>
<dbReference type="SUPFAM" id="SSF48371">
    <property type="entry name" value="ARM repeat"/>
    <property type="match status" value="1"/>
</dbReference>
<gene>
    <name evidence="8" type="primary">PKP4</name>
    <name evidence="8" type="ORF">DERP_009955</name>
</gene>
<feature type="region of interest" description="Disordered" evidence="7">
    <location>
        <begin position="774"/>
        <end position="825"/>
    </location>
</feature>
<keyword evidence="4" id="KW-0130">Cell adhesion</keyword>
<feature type="compositionally biased region" description="Polar residues" evidence="7">
    <location>
        <begin position="1314"/>
        <end position="1343"/>
    </location>
</feature>
<feature type="compositionally biased region" description="Low complexity" evidence="7">
    <location>
        <begin position="32"/>
        <end position="49"/>
    </location>
</feature>
<feature type="region of interest" description="Disordered" evidence="7">
    <location>
        <begin position="23"/>
        <end position="119"/>
    </location>
</feature>
<dbReference type="PANTHER" id="PTHR10372:SF27">
    <property type="entry name" value="ADHERENS JUNCTION PROTEIN P120"/>
    <property type="match status" value="1"/>
</dbReference>
<feature type="compositionally biased region" description="Low complexity" evidence="7">
    <location>
        <begin position="220"/>
        <end position="244"/>
    </location>
</feature>
<comment type="subcellular location">
    <subcellularLocation>
        <location evidence="1">Cell junction</location>
    </subcellularLocation>
</comment>
<evidence type="ECO:0000256" key="5">
    <source>
        <dbReference type="ARBA" id="ARBA00022949"/>
    </source>
</evidence>
<evidence type="ECO:0000256" key="2">
    <source>
        <dbReference type="ARBA" id="ARBA00005462"/>
    </source>
</evidence>
<feature type="compositionally biased region" description="Low complexity" evidence="7">
    <location>
        <begin position="183"/>
        <end position="202"/>
    </location>
</feature>
<feature type="region of interest" description="Disordered" evidence="7">
    <location>
        <begin position="840"/>
        <end position="862"/>
    </location>
</feature>
<feature type="region of interest" description="Disordered" evidence="7">
    <location>
        <begin position="421"/>
        <end position="443"/>
    </location>
</feature>
<feature type="repeat" description="ARM" evidence="6">
    <location>
        <begin position="622"/>
        <end position="665"/>
    </location>
</feature>
<feature type="compositionally biased region" description="Low complexity" evidence="7">
    <location>
        <begin position="1271"/>
        <end position="1295"/>
    </location>
</feature>
<name>A0ABQ8J248_DERPT</name>
<proteinExistence type="inferred from homology"/>
<feature type="compositionally biased region" description="Pro residues" evidence="7">
    <location>
        <begin position="1296"/>
        <end position="1308"/>
    </location>
</feature>
<evidence type="ECO:0000256" key="3">
    <source>
        <dbReference type="ARBA" id="ARBA00022737"/>
    </source>
</evidence>
<feature type="compositionally biased region" description="Low complexity" evidence="7">
    <location>
        <begin position="276"/>
        <end position="291"/>
    </location>
</feature>
<organism evidence="8 9">
    <name type="scientific">Dermatophagoides pteronyssinus</name>
    <name type="common">European house dust mite</name>
    <dbReference type="NCBI Taxonomy" id="6956"/>
    <lineage>
        <taxon>Eukaryota</taxon>
        <taxon>Metazoa</taxon>
        <taxon>Ecdysozoa</taxon>
        <taxon>Arthropoda</taxon>
        <taxon>Chelicerata</taxon>
        <taxon>Arachnida</taxon>
        <taxon>Acari</taxon>
        <taxon>Acariformes</taxon>
        <taxon>Sarcoptiformes</taxon>
        <taxon>Astigmata</taxon>
        <taxon>Psoroptidia</taxon>
        <taxon>Analgoidea</taxon>
        <taxon>Pyroglyphidae</taxon>
        <taxon>Dermatophagoidinae</taxon>
        <taxon>Dermatophagoides</taxon>
    </lineage>
</organism>
<dbReference type="Gene3D" id="1.25.10.10">
    <property type="entry name" value="Leucine-rich Repeat Variant"/>
    <property type="match status" value="1"/>
</dbReference>
<feature type="repeat" description="ARM" evidence="6">
    <location>
        <begin position="934"/>
        <end position="971"/>
    </location>
</feature>
<dbReference type="EMBL" id="NJHN03000090">
    <property type="protein sequence ID" value="KAH9416592.1"/>
    <property type="molecule type" value="Genomic_DNA"/>
</dbReference>
<dbReference type="PROSITE" id="PS50176">
    <property type="entry name" value="ARM_REPEAT"/>
    <property type="match status" value="3"/>
</dbReference>
<evidence type="ECO:0000256" key="1">
    <source>
        <dbReference type="ARBA" id="ARBA00004282"/>
    </source>
</evidence>
<dbReference type="InterPro" id="IPR016024">
    <property type="entry name" value="ARM-type_fold"/>
</dbReference>
<feature type="compositionally biased region" description="Polar residues" evidence="7">
    <location>
        <begin position="250"/>
        <end position="259"/>
    </location>
</feature>
<feature type="repeat" description="ARM" evidence="6">
    <location>
        <begin position="578"/>
        <end position="613"/>
    </location>
</feature>
<dbReference type="InterPro" id="IPR028435">
    <property type="entry name" value="Plakophilin/d_Catenin"/>
</dbReference>
<feature type="compositionally biased region" description="Polar residues" evidence="7">
    <location>
        <begin position="851"/>
        <end position="862"/>
    </location>
</feature>
<feature type="compositionally biased region" description="Polar residues" evidence="7">
    <location>
        <begin position="335"/>
        <end position="347"/>
    </location>
</feature>
<dbReference type="InterPro" id="IPR011989">
    <property type="entry name" value="ARM-like"/>
</dbReference>